<reference evidence="2 3" key="1">
    <citation type="submission" date="2017-01" db="EMBL/GenBank/DDBJ databases">
        <title>Genome analysis of Paenibacillus selenitrireducens ES3-24.</title>
        <authorList>
            <person name="Xu D."/>
            <person name="Yao R."/>
            <person name="Zheng S."/>
        </authorList>
    </citation>
    <scope>NUCLEOTIDE SEQUENCE [LARGE SCALE GENOMIC DNA]</scope>
    <source>
        <strain evidence="2 3">ES3-24</strain>
    </source>
</reference>
<proteinExistence type="predicted"/>
<dbReference type="SMART" id="SM00829">
    <property type="entry name" value="PKS_ER"/>
    <property type="match status" value="1"/>
</dbReference>
<evidence type="ECO:0000259" key="1">
    <source>
        <dbReference type="SMART" id="SM00829"/>
    </source>
</evidence>
<dbReference type="InterPro" id="IPR011032">
    <property type="entry name" value="GroES-like_sf"/>
</dbReference>
<dbReference type="InterPro" id="IPR013154">
    <property type="entry name" value="ADH-like_N"/>
</dbReference>
<comment type="caution">
    <text evidence="2">The sequence shown here is derived from an EMBL/GenBank/DDBJ whole genome shotgun (WGS) entry which is preliminary data.</text>
</comment>
<dbReference type="InterPro" id="IPR051397">
    <property type="entry name" value="Zn-ADH-like_protein"/>
</dbReference>
<dbReference type="Proteomes" id="UP000190188">
    <property type="component" value="Unassembled WGS sequence"/>
</dbReference>
<dbReference type="InterPro" id="IPR013149">
    <property type="entry name" value="ADH-like_C"/>
</dbReference>
<keyword evidence="3" id="KW-1185">Reference proteome</keyword>
<dbReference type="RefSeq" id="WP_078498930.1">
    <property type="nucleotide sequence ID" value="NZ_MSZX01000004.1"/>
</dbReference>
<gene>
    <name evidence="2" type="ORF">BVG16_12085</name>
</gene>
<dbReference type="EMBL" id="MSZX01000004">
    <property type="protein sequence ID" value="OPA78597.1"/>
    <property type="molecule type" value="Genomic_DNA"/>
</dbReference>
<sequence length="329" mass="35309">MTRFQAFVVEQEGDETRTQVKMLSMEDLPEGDVTIRAAYSSVNFKDGLATVPQGGIVKQYPFIPGIDVAGTVVESKDERFEEGDFVLVTGYGLGVSQFGGFSEYVRVPGDWIVHLPAGLTLKESMAIGTAGFTAALSIQKLEQHGLTPDKGEVLVTGASGGVGSLAVAMLSKRGYHVVASTGKTEEHDFLRQLGAKEILTREDVSPEKIRPMNKTRWAGVVDPVGGNTLAHALSTMQYGGAVAVSGMTGGAAFPGNVYPFILRGVQLIGIDSVYCPMEERIALWKRLGMDLKPDLLLDQIGRVTTLAHLSSIIDLILQGKLRGRMIVAL</sequence>
<dbReference type="Gene3D" id="3.90.180.10">
    <property type="entry name" value="Medium-chain alcohol dehydrogenases, catalytic domain"/>
    <property type="match status" value="1"/>
</dbReference>
<dbReference type="STRING" id="1324314.BVG16_12085"/>
<dbReference type="InterPro" id="IPR036291">
    <property type="entry name" value="NAD(P)-bd_dom_sf"/>
</dbReference>
<dbReference type="NCBIfam" id="TIGR02823">
    <property type="entry name" value="oxido_YhdH"/>
    <property type="match status" value="1"/>
</dbReference>
<dbReference type="AlphaFoldDB" id="A0A1T2XFB6"/>
<dbReference type="SUPFAM" id="SSF51735">
    <property type="entry name" value="NAD(P)-binding Rossmann-fold domains"/>
    <property type="match status" value="1"/>
</dbReference>
<name>A0A1T2XFB6_9BACL</name>
<accession>A0A1T2XFB6</accession>
<evidence type="ECO:0000313" key="3">
    <source>
        <dbReference type="Proteomes" id="UP000190188"/>
    </source>
</evidence>
<dbReference type="InterPro" id="IPR020843">
    <property type="entry name" value="ER"/>
</dbReference>
<dbReference type="Pfam" id="PF08240">
    <property type="entry name" value="ADH_N"/>
    <property type="match status" value="1"/>
</dbReference>
<protein>
    <submittedName>
        <fullName evidence="2">Oxidoreductase</fullName>
    </submittedName>
</protein>
<dbReference type="Pfam" id="PF00107">
    <property type="entry name" value="ADH_zinc_N"/>
    <property type="match status" value="1"/>
</dbReference>
<dbReference type="CDD" id="cd08289">
    <property type="entry name" value="MDR_yhfp_like"/>
    <property type="match status" value="1"/>
</dbReference>
<evidence type="ECO:0000313" key="2">
    <source>
        <dbReference type="EMBL" id="OPA78597.1"/>
    </source>
</evidence>
<dbReference type="SUPFAM" id="SSF50129">
    <property type="entry name" value="GroES-like"/>
    <property type="match status" value="1"/>
</dbReference>
<dbReference type="OrthoDB" id="9782155at2"/>
<dbReference type="InterPro" id="IPR014188">
    <property type="entry name" value="Acrylyl-CoA_reductase_AcuI"/>
</dbReference>
<dbReference type="GO" id="GO:0043957">
    <property type="term" value="F:acryloyl-CoA reductase (NADPH) activity"/>
    <property type="evidence" value="ECO:0007669"/>
    <property type="project" value="TreeGrafter"/>
</dbReference>
<dbReference type="PANTHER" id="PTHR43677:SF1">
    <property type="entry name" value="ACRYLYL-COA REDUCTASE ACUI-RELATED"/>
    <property type="match status" value="1"/>
</dbReference>
<feature type="domain" description="Enoyl reductase (ER)" evidence="1">
    <location>
        <begin position="13"/>
        <end position="327"/>
    </location>
</feature>
<organism evidence="2 3">
    <name type="scientific">Paenibacillus selenitireducens</name>
    <dbReference type="NCBI Taxonomy" id="1324314"/>
    <lineage>
        <taxon>Bacteria</taxon>
        <taxon>Bacillati</taxon>
        <taxon>Bacillota</taxon>
        <taxon>Bacilli</taxon>
        <taxon>Bacillales</taxon>
        <taxon>Paenibacillaceae</taxon>
        <taxon>Paenibacillus</taxon>
    </lineage>
</organism>
<dbReference type="PANTHER" id="PTHR43677">
    <property type="entry name" value="SHORT-CHAIN DEHYDROGENASE/REDUCTASE"/>
    <property type="match status" value="1"/>
</dbReference>
<dbReference type="Gene3D" id="3.40.50.720">
    <property type="entry name" value="NAD(P)-binding Rossmann-like Domain"/>
    <property type="match status" value="1"/>
</dbReference>